<sequence length="80" mass="9205">MADKPRESNKFRPTDGHLLILASKREGEVFSAMDTFLLPRGTDLHDFLTEKRGEGYRIFFVYSRAIVIDDFLREVSPNGN</sequence>
<dbReference type="STRING" id="1300222.I532_03965"/>
<dbReference type="RefSeq" id="WP_003386540.1">
    <property type="nucleotide sequence ID" value="NZ_APBN01000001.1"/>
</dbReference>
<dbReference type="Proteomes" id="UP000012081">
    <property type="component" value="Unassembled WGS sequence"/>
</dbReference>
<evidence type="ECO:0000313" key="1">
    <source>
        <dbReference type="EMBL" id="EMT54731.1"/>
    </source>
</evidence>
<comment type="caution">
    <text evidence="1">The sequence shown here is derived from an EMBL/GenBank/DDBJ whole genome shotgun (WGS) entry which is preliminary data.</text>
</comment>
<accession>M8E649</accession>
<gene>
    <name evidence="1" type="ORF">I532_03965</name>
</gene>
<dbReference type="AlphaFoldDB" id="M8E649"/>
<reference evidence="1 2" key="1">
    <citation type="submission" date="2013-03" db="EMBL/GenBank/DDBJ databases">
        <title>Assembly of a new bacterial strain Brevibacillus borstelensis AK1.</title>
        <authorList>
            <person name="Rajan I."/>
            <person name="PoliReddy D."/>
            <person name="Sugumar T."/>
            <person name="Rathinam K."/>
            <person name="Alqarawi S."/>
            <person name="Khalil A.B."/>
            <person name="Sivakumar N."/>
        </authorList>
    </citation>
    <scope>NUCLEOTIDE SEQUENCE [LARGE SCALE GENOMIC DNA]</scope>
    <source>
        <strain evidence="1 2">AK1</strain>
    </source>
</reference>
<organism evidence="1 2">
    <name type="scientific">Brevibacillus borstelensis AK1</name>
    <dbReference type="NCBI Taxonomy" id="1300222"/>
    <lineage>
        <taxon>Bacteria</taxon>
        <taxon>Bacillati</taxon>
        <taxon>Bacillota</taxon>
        <taxon>Bacilli</taxon>
        <taxon>Bacillales</taxon>
        <taxon>Paenibacillaceae</taxon>
        <taxon>Brevibacillus</taxon>
    </lineage>
</organism>
<dbReference type="PATRIC" id="fig|1300222.3.peg.829"/>
<name>M8E649_9BACL</name>
<proteinExistence type="predicted"/>
<dbReference type="EMBL" id="APBN01000001">
    <property type="protein sequence ID" value="EMT54731.1"/>
    <property type="molecule type" value="Genomic_DNA"/>
</dbReference>
<evidence type="ECO:0000313" key="2">
    <source>
        <dbReference type="Proteomes" id="UP000012081"/>
    </source>
</evidence>
<keyword evidence="2" id="KW-1185">Reference proteome</keyword>
<protein>
    <submittedName>
        <fullName evidence="1">Uncharacterized protein</fullName>
    </submittedName>
</protein>